<reference evidence="15 16" key="1">
    <citation type="journal article" date="2017" name="ISME J.">
        <title>Energy and carbon metabolisms in a deep terrestrial subsurface fluid microbial community.</title>
        <authorList>
            <person name="Momper L."/>
            <person name="Jungbluth S.P."/>
            <person name="Lee M.D."/>
            <person name="Amend J.P."/>
        </authorList>
    </citation>
    <scope>NUCLEOTIDE SEQUENCE [LARGE SCALE GENOMIC DNA]</scope>
    <source>
        <strain evidence="15">SURF_5</strain>
    </source>
</reference>
<dbReference type="InterPro" id="IPR036097">
    <property type="entry name" value="HisK_dim/P_sf"/>
</dbReference>
<feature type="coiled-coil region" evidence="10">
    <location>
        <begin position="353"/>
        <end position="387"/>
    </location>
</feature>
<evidence type="ECO:0000256" key="4">
    <source>
        <dbReference type="ARBA" id="ARBA00022553"/>
    </source>
</evidence>
<dbReference type="PRINTS" id="PR00344">
    <property type="entry name" value="BCTRLSENSOR"/>
</dbReference>
<keyword evidence="5" id="KW-0808">Transferase</keyword>
<dbReference type="InterPro" id="IPR036890">
    <property type="entry name" value="HATPase_C_sf"/>
</dbReference>
<keyword evidence="4" id="KW-0597">Phosphoprotein</keyword>
<dbReference type="InterPro" id="IPR004358">
    <property type="entry name" value="Sig_transdc_His_kin-like_C"/>
</dbReference>
<feature type="transmembrane region" description="Helical" evidence="12">
    <location>
        <begin position="285"/>
        <end position="306"/>
    </location>
</feature>
<evidence type="ECO:0000256" key="6">
    <source>
        <dbReference type="ARBA" id="ARBA00022741"/>
    </source>
</evidence>
<gene>
    <name evidence="15" type="ORF">C4520_14230</name>
</gene>
<dbReference type="EC" id="2.7.13.3" evidence="3"/>
<dbReference type="Gene3D" id="1.10.287.130">
    <property type="match status" value="1"/>
</dbReference>
<dbReference type="GO" id="GO:0000155">
    <property type="term" value="F:phosphorelay sensor kinase activity"/>
    <property type="evidence" value="ECO:0007669"/>
    <property type="project" value="InterPro"/>
</dbReference>
<dbReference type="PROSITE" id="PS50885">
    <property type="entry name" value="HAMP"/>
    <property type="match status" value="1"/>
</dbReference>
<dbReference type="SMART" id="SM00387">
    <property type="entry name" value="HATPase_c"/>
    <property type="match status" value="1"/>
</dbReference>
<keyword evidence="10" id="KW-0175">Coiled coil</keyword>
<dbReference type="SUPFAM" id="SSF47384">
    <property type="entry name" value="Homodimeric domain of signal transducing histidine kinase"/>
    <property type="match status" value="1"/>
</dbReference>
<evidence type="ECO:0000256" key="9">
    <source>
        <dbReference type="ARBA" id="ARBA00023012"/>
    </source>
</evidence>
<keyword evidence="8" id="KW-0067">ATP-binding</keyword>
<keyword evidence="12" id="KW-0472">Membrane</keyword>
<keyword evidence="6" id="KW-0547">Nucleotide-binding</keyword>
<evidence type="ECO:0000256" key="3">
    <source>
        <dbReference type="ARBA" id="ARBA00012438"/>
    </source>
</evidence>
<evidence type="ECO:0000256" key="12">
    <source>
        <dbReference type="SAM" id="Phobius"/>
    </source>
</evidence>
<comment type="caution">
    <text evidence="15">The sequence shown here is derived from an EMBL/GenBank/DDBJ whole genome shotgun (WGS) entry which is preliminary data.</text>
</comment>
<sequence>MKLWSDVNRLMHRYFARWNKLQNKIFLPFLAVMIFIAVFIIYGMMDLVSSNVEARVNEKLDNDVRLVQEMVSDMEKSLAFYAEFIADTEKLAGHISEARDSRLILIYLLEFLNENGIYSDIGGSGTRFAKRNPELSRLGMLGIRTIGLVSEFEDGKPGLAISAVARIEGRSDSRSVVTVSKRIDSEFLQDLCQKAGAYRLQVYHRGILVESSSRDERCDALVRQEVTPKLMSQVIVSGVPYISEYNYDGHSVKMSLAPLVVNFKKDAIVAVFESIDDLSRTKRNIVITTIVAVGLMLLIVVPIYVLTVSKTIDPIRELSRASNAVAEGNLDQYVPVRTSDEVGELSKSFNLMVADLRKYREELERWNQTLEERVAKRSEQLAEAQAKLIQSSKLAAVGELAAGIAHELNNPLAGIYAFLQVLAETVRARGFRNVSDEEAEGFQKNLVYVEREIQRCKSIVGSLLTFARVSEKHFVPLSLNDVVRETLGFMQSNLKKDRVKVETRLTENLPPVLGDPNELQQVFLNIIVNARKAMPDGGTLFVSSGADERTIQVSITDTGEGIKPEIRDRIFDPFFTTRKPGEGTGLGLSISYGIIKDHNGEILAESTPGRGSTFTVVLPIMSEERASVSSGISAGEENPGNRADN</sequence>
<evidence type="ECO:0000256" key="8">
    <source>
        <dbReference type="ARBA" id="ARBA00022840"/>
    </source>
</evidence>
<feature type="domain" description="Histidine kinase" evidence="13">
    <location>
        <begin position="403"/>
        <end position="622"/>
    </location>
</feature>
<dbReference type="Pfam" id="PF02518">
    <property type="entry name" value="HATPase_c"/>
    <property type="match status" value="1"/>
</dbReference>
<dbReference type="GO" id="GO:0016020">
    <property type="term" value="C:membrane"/>
    <property type="evidence" value="ECO:0007669"/>
    <property type="project" value="UniProtKB-SubCell"/>
</dbReference>
<keyword evidence="12" id="KW-0812">Transmembrane</keyword>
<keyword evidence="12" id="KW-1133">Transmembrane helix</keyword>
<dbReference type="Gene3D" id="6.10.340.10">
    <property type="match status" value="1"/>
</dbReference>
<evidence type="ECO:0000256" key="5">
    <source>
        <dbReference type="ARBA" id="ARBA00022679"/>
    </source>
</evidence>
<dbReference type="CDD" id="cd06225">
    <property type="entry name" value="HAMP"/>
    <property type="match status" value="1"/>
</dbReference>
<dbReference type="InterPro" id="IPR003661">
    <property type="entry name" value="HisK_dim/P_dom"/>
</dbReference>
<dbReference type="Gene3D" id="3.30.565.10">
    <property type="entry name" value="Histidine kinase-like ATPase, C-terminal domain"/>
    <property type="match status" value="1"/>
</dbReference>
<dbReference type="InterPro" id="IPR003594">
    <property type="entry name" value="HATPase_dom"/>
</dbReference>
<feature type="domain" description="HAMP" evidence="14">
    <location>
        <begin position="309"/>
        <end position="361"/>
    </location>
</feature>
<proteinExistence type="predicted"/>
<dbReference type="SUPFAM" id="SSF158472">
    <property type="entry name" value="HAMP domain-like"/>
    <property type="match status" value="1"/>
</dbReference>
<feature type="region of interest" description="Disordered" evidence="11">
    <location>
        <begin position="626"/>
        <end position="645"/>
    </location>
</feature>
<comment type="subcellular location">
    <subcellularLocation>
        <location evidence="2">Membrane</location>
    </subcellularLocation>
</comment>
<evidence type="ECO:0000259" key="13">
    <source>
        <dbReference type="PROSITE" id="PS50109"/>
    </source>
</evidence>
<dbReference type="CDD" id="cd00082">
    <property type="entry name" value="HisKA"/>
    <property type="match status" value="1"/>
</dbReference>
<dbReference type="GO" id="GO:0005524">
    <property type="term" value="F:ATP binding"/>
    <property type="evidence" value="ECO:0007669"/>
    <property type="project" value="UniProtKB-KW"/>
</dbReference>
<dbReference type="PANTHER" id="PTHR43065:SF46">
    <property type="entry name" value="C4-DICARBOXYLATE TRANSPORT SENSOR PROTEIN DCTB"/>
    <property type="match status" value="1"/>
</dbReference>
<accession>A0A3A4NB17</accession>
<dbReference type="AlphaFoldDB" id="A0A3A4NB17"/>
<dbReference type="PROSITE" id="PS50109">
    <property type="entry name" value="HIS_KIN"/>
    <property type="match status" value="1"/>
</dbReference>
<dbReference type="Pfam" id="PF00672">
    <property type="entry name" value="HAMP"/>
    <property type="match status" value="1"/>
</dbReference>
<evidence type="ECO:0000313" key="15">
    <source>
        <dbReference type="EMBL" id="RJP18588.1"/>
    </source>
</evidence>
<dbReference type="InterPro" id="IPR003660">
    <property type="entry name" value="HAMP_dom"/>
</dbReference>
<dbReference type="PANTHER" id="PTHR43065">
    <property type="entry name" value="SENSOR HISTIDINE KINASE"/>
    <property type="match status" value="1"/>
</dbReference>
<protein>
    <recommendedName>
        <fullName evidence="3">histidine kinase</fullName>
        <ecNumber evidence="3">2.7.13.3</ecNumber>
    </recommendedName>
</protein>
<dbReference type="SUPFAM" id="SSF55874">
    <property type="entry name" value="ATPase domain of HSP90 chaperone/DNA topoisomerase II/histidine kinase"/>
    <property type="match status" value="1"/>
</dbReference>
<comment type="catalytic activity">
    <reaction evidence="1">
        <text>ATP + protein L-histidine = ADP + protein N-phospho-L-histidine.</text>
        <dbReference type="EC" id="2.7.13.3"/>
    </reaction>
</comment>
<dbReference type="EMBL" id="QZKU01000099">
    <property type="protein sequence ID" value="RJP18588.1"/>
    <property type="molecule type" value="Genomic_DNA"/>
</dbReference>
<keyword evidence="9" id="KW-0902">Two-component regulatory system</keyword>
<evidence type="ECO:0000256" key="7">
    <source>
        <dbReference type="ARBA" id="ARBA00022777"/>
    </source>
</evidence>
<keyword evidence="7" id="KW-0418">Kinase</keyword>
<organism evidence="15 16">
    <name type="scientific">Abyssobacteria bacterium (strain SURF_5)</name>
    <dbReference type="NCBI Taxonomy" id="2093360"/>
    <lineage>
        <taxon>Bacteria</taxon>
        <taxon>Pseudomonadati</taxon>
        <taxon>Candidatus Hydrogenedentota</taxon>
        <taxon>Candidatus Abyssobacteria</taxon>
    </lineage>
</organism>
<dbReference type="InterPro" id="IPR005467">
    <property type="entry name" value="His_kinase_dom"/>
</dbReference>
<dbReference type="SMART" id="SM00304">
    <property type="entry name" value="HAMP"/>
    <property type="match status" value="1"/>
</dbReference>
<evidence type="ECO:0000256" key="11">
    <source>
        <dbReference type="SAM" id="MobiDB-lite"/>
    </source>
</evidence>
<evidence type="ECO:0000256" key="1">
    <source>
        <dbReference type="ARBA" id="ARBA00000085"/>
    </source>
</evidence>
<feature type="transmembrane region" description="Helical" evidence="12">
    <location>
        <begin position="25"/>
        <end position="45"/>
    </location>
</feature>
<dbReference type="Pfam" id="PF00512">
    <property type="entry name" value="HisKA"/>
    <property type="match status" value="1"/>
</dbReference>
<dbReference type="SMART" id="SM00388">
    <property type="entry name" value="HisKA"/>
    <property type="match status" value="1"/>
</dbReference>
<dbReference type="Proteomes" id="UP000265882">
    <property type="component" value="Unassembled WGS sequence"/>
</dbReference>
<name>A0A3A4NB17_ABYX5</name>
<evidence type="ECO:0000259" key="14">
    <source>
        <dbReference type="PROSITE" id="PS50885"/>
    </source>
</evidence>
<evidence type="ECO:0000313" key="16">
    <source>
        <dbReference type="Proteomes" id="UP000265882"/>
    </source>
</evidence>
<evidence type="ECO:0000256" key="2">
    <source>
        <dbReference type="ARBA" id="ARBA00004370"/>
    </source>
</evidence>
<evidence type="ECO:0000256" key="10">
    <source>
        <dbReference type="SAM" id="Coils"/>
    </source>
</evidence>